<dbReference type="EMBL" id="LR796167">
    <property type="protein sequence ID" value="CAB4123222.1"/>
    <property type="molecule type" value="Genomic_DNA"/>
</dbReference>
<reference evidence="1" key="1">
    <citation type="submission" date="2020-04" db="EMBL/GenBank/DDBJ databases">
        <authorList>
            <person name="Chiriac C."/>
            <person name="Salcher M."/>
            <person name="Ghai R."/>
            <person name="Kavagutti S V."/>
        </authorList>
    </citation>
    <scope>NUCLEOTIDE SEQUENCE</scope>
</reference>
<organism evidence="1">
    <name type="scientific">uncultured Caudovirales phage</name>
    <dbReference type="NCBI Taxonomy" id="2100421"/>
    <lineage>
        <taxon>Viruses</taxon>
        <taxon>Duplodnaviria</taxon>
        <taxon>Heunggongvirae</taxon>
        <taxon>Uroviricota</taxon>
        <taxon>Caudoviricetes</taxon>
        <taxon>Peduoviridae</taxon>
        <taxon>Maltschvirus</taxon>
        <taxon>Maltschvirus maltsch</taxon>
    </lineage>
</organism>
<evidence type="ECO:0000313" key="1">
    <source>
        <dbReference type="EMBL" id="CAB4123222.1"/>
    </source>
</evidence>
<gene>
    <name evidence="1" type="ORF">UFOVP29_381</name>
</gene>
<name>A0A6J5KPX4_9CAUD</name>
<sequence length="132" mass="15732">MTSLLPDMHEPFLSQQGLVMWFTNQPNWCETMRGKGIEGYFEVPRSGSLRLTELGFQNLGSYWYSDCIRRKEPLTGSEMLTLNRVLQSPWWLSRRYRHVELHCFSRRAHMEWAMMDGDLAKWIEFRKPVDSL</sequence>
<protein>
    <submittedName>
        <fullName evidence="1">Uncharacterized protein</fullName>
    </submittedName>
</protein>
<accession>A0A6J5KPX4</accession>
<proteinExistence type="predicted"/>